<gene>
    <name evidence="3" type="ORF">Tco025E_09998</name>
</gene>
<feature type="region of interest" description="Disordered" evidence="1">
    <location>
        <begin position="156"/>
        <end position="201"/>
    </location>
</feature>
<organism evidence="3 4">
    <name type="scientific">Trypanosoma conorhini</name>
    <dbReference type="NCBI Taxonomy" id="83891"/>
    <lineage>
        <taxon>Eukaryota</taxon>
        <taxon>Discoba</taxon>
        <taxon>Euglenozoa</taxon>
        <taxon>Kinetoplastea</taxon>
        <taxon>Metakinetoplastina</taxon>
        <taxon>Trypanosomatida</taxon>
        <taxon>Trypanosomatidae</taxon>
        <taxon>Trypanosoma</taxon>
    </lineage>
</organism>
<comment type="caution">
    <text evidence="3">The sequence shown here is derived from an EMBL/GenBank/DDBJ whole genome shotgun (WGS) entry which is preliminary data.</text>
</comment>
<evidence type="ECO:0000313" key="4">
    <source>
        <dbReference type="Proteomes" id="UP000284403"/>
    </source>
</evidence>
<accession>A0A422MQI2</accession>
<evidence type="ECO:0000256" key="2">
    <source>
        <dbReference type="SAM" id="SignalP"/>
    </source>
</evidence>
<feature type="compositionally biased region" description="Pro residues" evidence="1">
    <location>
        <begin position="173"/>
        <end position="183"/>
    </location>
</feature>
<feature type="signal peptide" evidence="2">
    <location>
        <begin position="1"/>
        <end position="32"/>
    </location>
</feature>
<dbReference type="EMBL" id="MKKU01001421">
    <property type="protein sequence ID" value="RNE95508.1"/>
    <property type="molecule type" value="Genomic_DNA"/>
</dbReference>
<name>A0A422MQI2_9TRYP</name>
<keyword evidence="4" id="KW-1185">Reference proteome</keyword>
<evidence type="ECO:0000256" key="1">
    <source>
        <dbReference type="SAM" id="MobiDB-lite"/>
    </source>
</evidence>
<reference evidence="3 4" key="1">
    <citation type="journal article" date="2018" name="BMC Genomics">
        <title>Genomic comparison of Trypanosoma conorhini and Trypanosoma rangeli to Trypanosoma cruzi strains of high and low virulence.</title>
        <authorList>
            <person name="Bradwell K.R."/>
            <person name="Koparde V.N."/>
            <person name="Matveyev A.V."/>
            <person name="Serrano M.G."/>
            <person name="Alves J.M."/>
            <person name="Parikh H."/>
            <person name="Huang B."/>
            <person name="Lee V."/>
            <person name="Espinosa-Alvarez O."/>
            <person name="Ortiz P.A."/>
            <person name="Costa-Martins A.G."/>
            <person name="Teixeira M.M."/>
            <person name="Buck G.A."/>
        </authorList>
    </citation>
    <scope>NUCLEOTIDE SEQUENCE [LARGE SCALE GENOMIC DNA]</scope>
    <source>
        <strain evidence="3 4">025E</strain>
    </source>
</reference>
<dbReference type="GeneID" id="40323609"/>
<dbReference type="Proteomes" id="UP000284403">
    <property type="component" value="Unassembled WGS sequence"/>
</dbReference>
<evidence type="ECO:0000313" key="3">
    <source>
        <dbReference type="EMBL" id="RNE95508.1"/>
    </source>
</evidence>
<dbReference type="OrthoDB" id="10637424at2759"/>
<proteinExistence type="predicted"/>
<protein>
    <submittedName>
        <fullName evidence="3">Mucin-like glycoprotein</fullName>
    </submittedName>
</protein>
<dbReference type="RefSeq" id="XP_029223079.1">
    <property type="nucleotide sequence ID" value="XM_029376792.1"/>
</dbReference>
<dbReference type="AlphaFoldDB" id="A0A422MQI2"/>
<feature type="chain" id="PRO_5019187070" evidence="2">
    <location>
        <begin position="33"/>
        <end position="229"/>
    </location>
</feature>
<keyword evidence="2" id="KW-0732">Signal</keyword>
<sequence>MAMTLTVRRRAVCALALLALLCACCCPPACVAAAEKEVDVPVEVSCADAARKVSWRVPGESAWQKCAITVDESFTMSGAIYDENDSLCAWAGTQYDSATLPSGRCSAAAAQELLAFTLHCKTKESSGVYRRWLFVNKSPGAPATDPSGDTLGVLHSCNARAPGGGAPEEKPESPPTEVEPPAGPGEKPNGGNAEEGEKNNTAGGDVATVCMRTASLLLLVAALAAHGAW</sequence>